<gene>
    <name evidence="1" type="ORF">QQF64_017320</name>
</gene>
<keyword evidence="2" id="KW-1185">Reference proteome</keyword>
<organism evidence="1 2">
    <name type="scientific">Cirrhinus molitorella</name>
    <name type="common">mud carp</name>
    <dbReference type="NCBI Taxonomy" id="172907"/>
    <lineage>
        <taxon>Eukaryota</taxon>
        <taxon>Metazoa</taxon>
        <taxon>Chordata</taxon>
        <taxon>Craniata</taxon>
        <taxon>Vertebrata</taxon>
        <taxon>Euteleostomi</taxon>
        <taxon>Actinopterygii</taxon>
        <taxon>Neopterygii</taxon>
        <taxon>Teleostei</taxon>
        <taxon>Ostariophysi</taxon>
        <taxon>Cypriniformes</taxon>
        <taxon>Cyprinidae</taxon>
        <taxon>Labeoninae</taxon>
        <taxon>Labeonini</taxon>
        <taxon>Cirrhinus</taxon>
    </lineage>
</organism>
<evidence type="ECO:0000313" key="2">
    <source>
        <dbReference type="Proteomes" id="UP001558613"/>
    </source>
</evidence>
<name>A0ABR3LLY2_9TELE</name>
<sequence>MGSYGTAKATTEKARIKKNRASPCIFPYSSSKRNIQTLSALLGGFTVLGWSEMHLDGWKEYGYGKHCKNSTQEIF</sequence>
<reference evidence="1 2" key="1">
    <citation type="submission" date="2023-09" db="EMBL/GenBank/DDBJ databases">
        <authorList>
            <person name="Wang M."/>
        </authorList>
    </citation>
    <scope>NUCLEOTIDE SEQUENCE [LARGE SCALE GENOMIC DNA]</scope>
    <source>
        <strain evidence="1">GT-2023</strain>
        <tissue evidence="1">Liver</tissue>
    </source>
</reference>
<proteinExistence type="predicted"/>
<dbReference type="Proteomes" id="UP001558613">
    <property type="component" value="Unassembled WGS sequence"/>
</dbReference>
<protein>
    <submittedName>
        <fullName evidence="1">Uncharacterized protein</fullName>
    </submittedName>
</protein>
<accession>A0ABR3LLY2</accession>
<evidence type="ECO:0000313" key="1">
    <source>
        <dbReference type="EMBL" id="KAL1252627.1"/>
    </source>
</evidence>
<dbReference type="EMBL" id="JAYMGO010000021">
    <property type="protein sequence ID" value="KAL1252627.1"/>
    <property type="molecule type" value="Genomic_DNA"/>
</dbReference>
<comment type="caution">
    <text evidence="1">The sequence shown here is derived from an EMBL/GenBank/DDBJ whole genome shotgun (WGS) entry which is preliminary data.</text>
</comment>